<evidence type="ECO:0000259" key="9">
    <source>
        <dbReference type="Pfam" id="PF08281"/>
    </source>
</evidence>
<dbReference type="InterPro" id="IPR014284">
    <property type="entry name" value="RNA_pol_sigma-70_dom"/>
</dbReference>
<dbReference type="Proteomes" id="UP000305778">
    <property type="component" value="Unassembled WGS sequence"/>
</dbReference>
<dbReference type="PANTHER" id="PTHR43133:SF61">
    <property type="entry name" value="ECF RNA POLYMERASE SIGMA FACTOR SIGC"/>
    <property type="match status" value="1"/>
</dbReference>
<dbReference type="InterPro" id="IPR013249">
    <property type="entry name" value="RNA_pol_sigma70_r4_t2"/>
</dbReference>
<organism evidence="10 11">
    <name type="scientific">Actinacidiphila oryziradicis</name>
    <dbReference type="NCBI Taxonomy" id="2571141"/>
    <lineage>
        <taxon>Bacteria</taxon>
        <taxon>Bacillati</taxon>
        <taxon>Actinomycetota</taxon>
        <taxon>Actinomycetes</taxon>
        <taxon>Kitasatosporales</taxon>
        <taxon>Streptomycetaceae</taxon>
        <taxon>Actinacidiphila</taxon>
    </lineage>
</organism>
<dbReference type="RefSeq" id="WP_136722882.1">
    <property type="nucleotide sequence ID" value="NZ_SUMC01000006.1"/>
</dbReference>
<feature type="domain" description="RNA polymerase sigma factor 70 region 4 type 2" evidence="9">
    <location>
        <begin position="114"/>
        <end position="165"/>
    </location>
</feature>
<dbReference type="PANTHER" id="PTHR43133">
    <property type="entry name" value="RNA POLYMERASE ECF-TYPE SIGMA FACTO"/>
    <property type="match status" value="1"/>
</dbReference>
<dbReference type="InterPro" id="IPR013325">
    <property type="entry name" value="RNA_pol_sigma_r2"/>
</dbReference>
<dbReference type="InterPro" id="IPR000838">
    <property type="entry name" value="RNA_pol_sigma70_ECF_CS"/>
</dbReference>
<dbReference type="GO" id="GO:0003677">
    <property type="term" value="F:DNA binding"/>
    <property type="evidence" value="ECO:0007669"/>
    <property type="project" value="UniProtKB-KW"/>
</dbReference>
<dbReference type="AlphaFoldDB" id="A0A4U0SPR1"/>
<evidence type="ECO:0000313" key="11">
    <source>
        <dbReference type="Proteomes" id="UP000305778"/>
    </source>
</evidence>
<dbReference type="InterPro" id="IPR036388">
    <property type="entry name" value="WH-like_DNA-bd_sf"/>
</dbReference>
<keyword evidence="2 6" id="KW-0805">Transcription regulation</keyword>
<evidence type="ECO:0000256" key="1">
    <source>
        <dbReference type="ARBA" id="ARBA00010641"/>
    </source>
</evidence>
<dbReference type="EMBL" id="SUMC01000006">
    <property type="protein sequence ID" value="TKA11886.1"/>
    <property type="molecule type" value="Genomic_DNA"/>
</dbReference>
<evidence type="ECO:0000256" key="3">
    <source>
        <dbReference type="ARBA" id="ARBA00023082"/>
    </source>
</evidence>
<dbReference type="Gene3D" id="1.10.1740.10">
    <property type="match status" value="1"/>
</dbReference>
<keyword evidence="5 6" id="KW-0804">Transcription</keyword>
<evidence type="ECO:0000256" key="2">
    <source>
        <dbReference type="ARBA" id="ARBA00023015"/>
    </source>
</evidence>
<name>A0A4U0SPR1_9ACTN</name>
<feature type="region of interest" description="Disordered" evidence="7">
    <location>
        <begin position="172"/>
        <end position="214"/>
    </location>
</feature>
<dbReference type="NCBIfam" id="TIGR02937">
    <property type="entry name" value="sigma70-ECF"/>
    <property type="match status" value="1"/>
</dbReference>
<dbReference type="Pfam" id="PF08281">
    <property type="entry name" value="Sigma70_r4_2"/>
    <property type="match status" value="1"/>
</dbReference>
<dbReference type="InterPro" id="IPR013324">
    <property type="entry name" value="RNA_pol_sigma_r3/r4-like"/>
</dbReference>
<dbReference type="GO" id="GO:0006950">
    <property type="term" value="P:response to stress"/>
    <property type="evidence" value="ECO:0007669"/>
    <property type="project" value="UniProtKB-ARBA"/>
</dbReference>
<evidence type="ECO:0000256" key="7">
    <source>
        <dbReference type="SAM" id="MobiDB-lite"/>
    </source>
</evidence>
<dbReference type="SUPFAM" id="SSF88659">
    <property type="entry name" value="Sigma3 and sigma4 domains of RNA polymerase sigma factors"/>
    <property type="match status" value="1"/>
</dbReference>
<dbReference type="Gene3D" id="1.10.10.10">
    <property type="entry name" value="Winged helix-like DNA-binding domain superfamily/Winged helix DNA-binding domain"/>
    <property type="match status" value="1"/>
</dbReference>
<evidence type="ECO:0000256" key="5">
    <source>
        <dbReference type="ARBA" id="ARBA00023163"/>
    </source>
</evidence>
<protein>
    <recommendedName>
        <fullName evidence="6">RNA polymerase sigma factor</fullName>
    </recommendedName>
</protein>
<comment type="caution">
    <text evidence="10">The sequence shown here is derived from an EMBL/GenBank/DDBJ whole genome shotgun (WGS) entry which is preliminary data.</text>
</comment>
<proteinExistence type="inferred from homology"/>
<keyword evidence="4 6" id="KW-0238">DNA-binding</keyword>
<evidence type="ECO:0000259" key="8">
    <source>
        <dbReference type="Pfam" id="PF04542"/>
    </source>
</evidence>
<keyword evidence="3 6" id="KW-0731">Sigma factor</keyword>
<reference evidence="10 11" key="1">
    <citation type="submission" date="2019-04" db="EMBL/GenBank/DDBJ databases">
        <title>Streptomyces oryziradicis sp. nov., a novel actinomycete isolated from rhizosphere soil of rice (Oryza sativa L.).</title>
        <authorList>
            <person name="Li C."/>
        </authorList>
    </citation>
    <scope>NUCLEOTIDE SEQUENCE [LARGE SCALE GENOMIC DNA]</scope>
    <source>
        <strain evidence="10 11">NEAU-C40</strain>
    </source>
</reference>
<dbReference type="InterPro" id="IPR007627">
    <property type="entry name" value="RNA_pol_sigma70_r2"/>
</dbReference>
<comment type="similarity">
    <text evidence="1 6">Belongs to the sigma-70 factor family. ECF subfamily.</text>
</comment>
<evidence type="ECO:0000256" key="6">
    <source>
        <dbReference type="RuleBase" id="RU000716"/>
    </source>
</evidence>
<dbReference type="SUPFAM" id="SSF88946">
    <property type="entry name" value="Sigma2 domain of RNA polymerase sigma factors"/>
    <property type="match status" value="1"/>
</dbReference>
<dbReference type="Pfam" id="PF04542">
    <property type="entry name" value="Sigma70_r2"/>
    <property type="match status" value="1"/>
</dbReference>
<sequence length="214" mass="23942">MEDLTRFAVAARRGDPQAMREFIQASQQEVWALCAHLVDPQSADDLAQETYLRVFRALKSFRRESSARTWLLSIARRACMDELRSRIRQRRRDAQLVDLHREQAVAHDVAEQVEAEALLSHLDTDRRSSFVLTQLLGLSYEEAAQVCGCPVGTIRSRVARARAELIEALGADPAAPPRPARASAGRATSGDVVRLTYPEHPSNSASRGRTPKKW</sequence>
<dbReference type="PROSITE" id="PS01063">
    <property type="entry name" value="SIGMA70_ECF"/>
    <property type="match status" value="1"/>
</dbReference>
<accession>A0A4U0SPR1</accession>
<dbReference type="CDD" id="cd06171">
    <property type="entry name" value="Sigma70_r4"/>
    <property type="match status" value="1"/>
</dbReference>
<feature type="domain" description="RNA polymerase sigma-70 region 2" evidence="8">
    <location>
        <begin position="23"/>
        <end position="86"/>
    </location>
</feature>
<dbReference type="GO" id="GO:0006352">
    <property type="term" value="P:DNA-templated transcription initiation"/>
    <property type="evidence" value="ECO:0007669"/>
    <property type="project" value="InterPro"/>
</dbReference>
<dbReference type="InterPro" id="IPR039425">
    <property type="entry name" value="RNA_pol_sigma-70-like"/>
</dbReference>
<keyword evidence="11" id="KW-1185">Reference proteome</keyword>
<evidence type="ECO:0000313" key="10">
    <source>
        <dbReference type="EMBL" id="TKA11886.1"/>
    </source>
</evidence>
<dbReference type="GO" id="GO:0016987">
    <property type="term" value="F:sigma factor activity"/>
    <property type="evidence" value="ECO:0007669"/>
    <property type="project" value="UniProtKB-KW"/>
</dbReference>
<evidence type="ECO:0000256" key="4">
    <source>
        <dbReference type="ARBA" id="ARBA00023125"/>
    </source>
</evidence>
<gene>
    <name evidence="10" type="ORF">FCI23_08615</name>
</gene>
<dbReference type="OrthoDB" id="5518337at2"/>